<dbReference type="Gene3D" id="3.40.50.2300">
    <property type="match status" value="2"/>
</dbReference>
<dbReference type="SMART" id="SM00354">
    <property type="entry name" value="HTH_LACI"/>
    <property type="match status" value="1"/>
</dbReference>
<dbReference type="PATRIC" id="fig|1423739.3.peg.1525"/>
<evidence type="ECO:0000256" key="1">
    <source>
        <dbReference type="ARBA" id="ARBA00023015"/>
    </source>
</evidence>
<dbReference type="InterPro" id="IPR010982">
    <property type="entry name" value="Lambda_DNA-bd_dom_sf"/>
</dbReference>
<dbReference type="Proteomes" id="UP000052013">
    <property type="component" value="Unassembled WGS sequence"/>
</dbReference>
<dbReference type="PROSITE" id="PS00356">
    <property type="entry name" value="HTH_LACI_1"/>
    <property type="match status" value="1"/>
</dbReference>
<keyword evidence="2" id="KW-0238">DNA-binding</keyword>
<reference evidence="5 6" key="1">
    <citation type="journal article" date="2015" name="Genome Announc.">
        <title>Expanding the biotechnology potential of lactobacilli through comparative genomics of 213 strains and associated genera.</title>
        <authorList>
            <person name="Sun Z."/>
            <person name="Harris H.M."/>
            <person name="McCann A."/>
            <person name="Guo C."/>
            <person name="Argimon S."/>
            <person name="Zhang W."/>
            <person name="Yang X."/>
            <person name="Jeffery I.B."/>
            <person name="Cooney J.C."/>
            <person name="Kagawa T.F."/>
            <person name="Liu W."/>
            <person name="Song Y."/>
            <person name="Salvetti E."/>
            <person name="Wrobel A."/>
            <person name="Rasinkangas P."/>
            <person name="Parkhill J."/>
            <person name="Rea M.C."/>
            <person name="O'Sullivan O."/>
            <person name="Ritari J."/>
            <person name="Douillard F.P."/>
            <person name="Paul Ross R."/>
            <person name="Yang R."/>
            <person name="Briner A.E."/>
            <person name="Felis G.E."/>
            <person name="de Vos W.M."/>
            <person name="Barrangou R."/>
            <person name="Klaenhammer T.R."/>
            <person name="Caufield P.W."/>
            <person name="Cui Y."/>
            <person name="Zhang H."/>
            <person name="O'Toole P.W."/>
        </authorList>
    </citation>
    <scope>NUCLEOTIDE SEQUENCE [LARGE SCALE GENOMIC DNA]</scope>
    <source>
        <strain evidence="5 6">DSM 14421</strain>
    </source>
</reference>
<dbReference type="Pfam" id="PF13377">
    <property type="entry name" value="Peripla_BP_3"/>
    <property type="match status" value="1"/>
</dbReference>
<evidence type="ECO:0000259" key="4">
    <source>
        <dbReference type="PROSITE" id="PS50932"/>
    </source>
</evidence>
<dbReference type="GO" id="GO:0003700">
    <property type="term" value="F:DNA-binding transcription factor activity"/>
    <property type="evidence" value="ECO:0007669"/>
    <property type="project" value="TreeGrafter"/>
</dbReference>
<dbReference type="PANTHER" id="PTHR30146">
    <property type="entry name" value="LACI-RELATED TRANSCRIPTIONAL REPRESSOR"/>
    <property type="match status" value="1"/>
</dbReference>
<evidence type="ECO:0000313" key="6">
    <source>
        <dbReference type="Proteomes" id="UP000052013"/>
    </source>
</evidence>
<dbReference type="AlphaFoldDB" id="A0A0R1SE70"/>
<dbReference type="PRINTS" id="PR00036">
    <property type="entry name" value="HTHLACI"/>
</dbReference>
<proteinExistence type="predicted"/>
<dbReference type="PROSITE" id="PS50932">
    <property type="entry name" value="HTH_LACI_2"/>
    <property type="match status" value="1"/>
</dbReference>
<keyword evidence="3" id="KW-0804">Transcription</keyword>
<dbReference type="SUPFAM" id="SSF53822">
    <property type="entry name" value="Periplasmic binding protein-like I"/>
    <property type="match status" value="1"/>
</dbReference>
<accession>A0A0R1SE70</accession>
<dbReference type="InterPro" id="IPR046335">
    <property type="entry name" value="LacI/GalR-like_sensor"/>
</dbReference>
<gene>
    <name evidence="5" type="ORF">FC85_GL001458</name>
</gene>
<dbReference type="GO" id="GO:0000976">
    <property type="term" value="F:transcription cis-regulatory region binding"/>
    <property type="evidence" value="ECO:0007669"/>
    <property type="project" value="TreeGrafter"/>
</dbReference>
<dbReference type="CDD" id="cd01544">
    <property type="entry name" value="PBP1_GalR"/>
    <property type="match status" value="1"/>
</dbReference>
<protein>
    <submittedName>
        <fullName evidence="5">LacI family transcriptional regulator LacR</fullName>
    </submittedName>
</protein>
<evidence type="ECO:0000256" key="2">
    <source>
        <dbReference type="ARBA" id="ARBA00023125"/>
    </source>
</evidence>
<dbReference type="EMBL" id="AZEY01000098">
    <property type="protein sequence ID" value="KRL64184.1"/>
    <property type="molecule type" value="Genomic_DNA"/>
</dbReference>
<evidence type="ECO:0000256" key="3">
    <source>
        <dbReference type="ARBA" id="ARBA00023163"/>
    </source>
</evidence>
<dbReference type="CDD" id="cd01392">
    <property type="entry name" value="HTH_LacI"/>
    <property type="match status" value="1"/>
</dbReference>
<name>A0A0R1SE70_9LACO</name>
<dbReference type="STRING" id="1423739.FC85_GL001458"/>
<dbReference type="SUPFAM" id="SSF47413">
    <property type="entry name" value="lambda repressor-like DNA-binding domains"/>
    <property type="match status" value="1"/>
</dbReference>
<dbReference type="InterPro" id="IPR000843">
    <property type="entry name" value="HTH_LacI"/>
</dbReference>
<sequence>MMTTIKDVANEAGVSISTVSRILNFDDTLSVGEDTRRRVLEVAEKLQYKKRNKRQVKTGKQIAIVQWHTDKEELSDLYYLQIEYGIENKAASLGATIERVTYESIDKNRIKNFDGIIAVGKFDKTEVTELASYGLPVICIGENYLQYGLDCIRSDFESPVRKIVDRFIEKGINDIGMIAGKELTVTEKQGVRDPRVATFNQYLSEKGLYNSDFVFQGPFGPDSGFELMNEAIGKLGDKLPHGFMIGSDSMAVGVLRALQQHNIKVPDRVSIISFNDVAIAKYTSPALTTVHVHTELMGERAIEMLLQRIKNPKKVPELTIIATELVNRESSK</sequence>
<evidence type="ECO:0000313" key="5">
    <source>
        <dbReference type="EMBL" id="KRL64184.1"/>
    </source>
</evidence>
<keyword evidence="1" id="KW-0805">Transcription regulation</keyword>
<dbReference type="Gene3D" id="1.10.260.40">
    <property type="entry name" value="lambda repressor-like DNA-binding domains"/>
    <property type="match status" value="1"/>
</dbReference>
<dbReference type="PANTHER" id="PTHR30146:SF149">
    <property type="entry name" value="HTH-TYPE TRANSCRIPTIONAL REGULATOR EBGR"/>
    <property type="match status" value="1"/>
</dbReference>
<organism evidence="5 6">
    <name type="scientific">Lentilactobacillus diolivorans DSM 14421</name>
    <dbReference type="NCBI Taxonomy" id="1423739"/>
    <lineage>
        <taxon>Bacteria</taxon>
        <taxon>Bacillati</taxon>
        <taxon>Bacillota</taxon>
        <taxon>Bacilli</taxon>
        <taxon>Lactobacillales</taxon>
        <taxon>Lactobacillaceae</taxon>
        <taxon>Lentilactobacillus</taxon>
    </lineage>
</organism>
<dbReference type="InterPro" id="IPR028082">
    <property type="entry name" value="Peripla_BP_I"/>
</dbReference>
<comment type="caution">
    <text evidence="5">The sequence shown here is derived from an EMBL/GenBank/DDBJ whole genome shotgun (WGS) entry which is preliminary data.</text>
</comment>
<dbReference type="Pfam" id="PF00356">
    <property type="entry name" value="LacI"/>
    <property type="match status" value="1"/>
</dbReference>
<feature type="domain" description="HTH lacI-type" evidence="4">
    <location>
        <begin position="3"/>
        <end position="58"/>
    </location>
</feature>